<dbReference type="Gene3D" id="3.40.630.30">
    <property type="match status" value="1"/>
</dbReference>
<proteinExistence type="predicted"/>
<comment type="caution">
    <text evidence="1">The sequence shown here is derived from an EMBL/GenBank/DDBJ whole genome shotgun (WGS) entry which is preliminary data.</text>
</comment>
<dbReference type="EMBL" id="JAUHMF010000001">
    <property type="protein sequence ID" value="MDT8896963.1"/>
    <property type="molecule type" value="Genomic_DNA"/>
</dbReference>
<gene>
    <name evidence="1" type="ORF">QYE77_01705</name>
</gene>
<dbReference type="InterPro" id="IPR016181">
    <property type="entry name" value="Acyl_CoA_acyltransferase"/>
</dbReference>
<keyword evidence="2" id="KW-1185">Reference proteome</keyword>
<organism evidence="1 2">
    <name type="scientific">Thermanaerothrix solaris</name>
    <dbReference type="NCBI Taxonomy" id="3058434"/>
    <lineage>
        <taxon>Bacteria</taxon>
        <taxon>Bacillati</taxon>
        <taxon>Chloroflexota</taxon>
        <taxon>Anaerolineae</taxon>
        <taxon>Anaerolineales</taxon>
        <taxon>Anaerolineaceae</taxon>
        <taxon>Thermanaerothrix</taxon>
    </lineage>
</organism>
<accession>A0ABU3NJD1</accession>
<evidence type="ECO:0008006" key="3">
    <source>
        <dbReference type="Google" id="ProtNLM"/>
    </source>
</evidence>
<protein>
    <recommendedName>
        <fullName evidence="3">BioF2-like acetyltransferase domain-containing protein</fullName>
    </recommendedName>
</protein>
<dbReference type="Proteomes" id="UP001254165">
    <property type="component" value="Unassembled WGS sequence"/>
</dbReference>
<reference evidence="1 2" key="1">
    <citation type="submission" date="2023-07" db="EMBL/GenBank/DDBJ databases">
        <title>Novel species of Thermanaerothrix with wide hydrolytic capabilities.</title>
        <authorList>
            <person name="Zayulina K.S."/>
            <person name="Podosokorskaya O.A."/>
            <person name="Elcheninov A.G."/>
        </authorList>
    </citation>
    <scope>NUCLEOTIDE SEQUENCE [LARGE SCALE GENOMIC DNA]</scope>
    <source>
        <strain evidence="1 2">4228-RoL</strain>
    </source>
</reference>
<dbReference type="RefSeq" id="WP_315623614.1">
    <property type="nucleotide sequence ID" value="NZ_JAUHMF010000001.1"/>
</dbReference>
<evidence type="ECO:0000313" key="2">
    <source>
        <dbReference type="Proteomes" id="UP001254165"/>
    </source>
</evidence>
<dbReference type="SUPFAM" id="SSF55729">
    <property type="entry name" value="Acyl-CoA N-acyltransferases (Nat)"/>
    <property type="match status" value="1"/>
</dbReference>
<evidence type="ECO:0000313" key="1">
    <source>
        <dbReference type="EMBL" id="MDT8896963.1"/>
    </source>
</evidence>
<sequence length="381" mass="45152">MVEKAEDEPLYPYKVLDKFILLPYHAVSVWRYRIYRLLKGWLTQWIERAFDSPVGYLRNLSLFLGVFLWRFVHFVLRGLELDIIHVEGIEKVSGEKLSLVYVGDKSLFRQIIYRILNKNIVIKYTGRVPLWRLSDLERRIHSRVDLVFLELPRLLSHSIHEGTIIENSGNVLMVMPIRRKGKWETIHRELIKKQRLNIKRFNEAGFRLVKGDSQKDFDFYYDRMYLPMVKNRHALYADIPPRESFRQLVKKCELWYVKDPEGKRVAAMVWFDGGEVKHGLSFGVLDGDFRYEEQGALACIYYHEIRMAFEQNARLLDGTQAPPFENDGLYQHKHRWGFEPIEDPWNPNKLLIWVPNGSSSVAMGWLERMRPIQSVPSAYDY</sequence>
<name>A0ABU3NJD1_9CHLR</name>